<keyword evidence="6" id="KW-0418">Kinase</keyword>
<dbReference type="RefSeq" id="WP_091083008.1">
    <property type="nucleotide sequence ID" value="NZ_FNRD01000001.1"/>
</dbReference>
<evidence type="ECO:0000256" key="1">
    <source>
        <dbReference type="ARBA" id="ARBA00023015"/>
    </source>
</evidence>
<evidence type="ECO:0000313" key="6">
    <source>
        <dbReference type="EMBL" id="SDZ86363.1"/>
    </source>
</evidence>
<keyword evidence="2" id="KW-0238">DNA-binding</keyword>
<dbReference type="PANTHER" id="PTHR24567:SF26">
    <property type="entry name" value="REGULATORY PROTEIN YEIL"/>
    <property type="match status" value="1"/>
</dbReference>
<accession>A0A1H3WGZ2</accession>
<gene>
    <name evidence="6" type="ORF">SAMN05443667_10166</name>
</gene>
<dbReference type="CDD" id="cd00038">
    <property type="entry name" value="CAP_ED"/>
    <property type="match status" value="1"/>
</dbReference>
<name>A0A1H3WGZ2_9FLAO</name>
<sequence>MIEIELLEKYDAVRKCYKKSEIIFEIDHLATHYYQIISGAVKMNNYNDEGREFIQGIFYANQSFGEPPLFLDRTYPANAEAVEDSELLCISKNNFLKLITENPAISINIIEILAQRLHYKSVMAAEISTHDSEHRLLQLFDYSISYLNFKKDNNGYAIDLTRQQIGNLTGLRVETVIRTIKTLEKKGELKIINRKVYR</sequence>
<dbReference type="PANTHER" id="PTHR24567">
    <property type="entry name" value="CRP FAMILY TRANSCRIPTIONAL REGULATORY PROTEIN"/>
    <property type="match status" value="1"/>
</dbReference>
<keyword evidence="6" id="KW-0808">Transferase</keyword>
<evidence type="ECO:0000256" key="2">
    <source>
        <dbReference type="ARBA" id="ARBA00023125"/>
    </source>
</evidence>
<dbReference type="SUPFAM" id="SSF46785">
    <property type="entry name" value="Winged helix' DNA-binding domain"/>
    <property type="match status" value="1"/>
</dbReference>
<dbReference type="PROSITE" id="PS50042">
    <property type="entry name" value="CNMP_BINDING_3"/>
    <property type="match status" value="1"/>
</dbReference>
<keyword evidence="7" id="KW-1185">Reference proteome</keyword>
<dbReference type="InterPro" id="IPR050397">
    <property type="entry name" value="Env_Response_Regulators"/>
</dbReference>
<proteinExistence type="predicted"/>
<evidence type="ECO:0000259" key="4">
    <source>
        <dbReference type="PROSITE" id="PS50042"/>
    </source>
</evidence>
<evidence type="ECO:0000259" key="5">
    <source>
        <dbReference type="PROSITE" id="PS51063"/>
    </source>
</evidence>
<dbReference type="Proteomes" id="UP000198951">
    <property type="component" value="Unassembled WGS sequence"/>
</dbReference>
<dbReference type="SMART" id="SM00100">
    <property type="entry name" value="cNMP"/>
    <property type="match status" value="1"/>
</dbReference>
<dbReference type="GO" id="GO:0016301">
    <property type="term" value="F:kinase activity"/>
    <property type="evidence" value="ECO:0007669"/>
    <property type="project" value="UniProtKB-KW"/>
</dbReference>
<feature type="domain" description="Cyclic nucleotide-binding" evidence="4">
    <location>
        <begin position="17"/>
        <end position="116"/>
    </location>
</feature>
<evidence type="ECO:0000313" key="7">
    <source>
        <dbReference type="Proteomes" id="UP000198951"/>
    </source>
</evidence>
<protein>
    <submittedName>
        <fullName evidence="6">cAMP-binding domain of CRP or a regulatory subunit of cAMP-dependent protein kinases</fullName>
    </submittedName>
</protein>
<dbReference type="Pfam" id="PF13545">
    <property type="entry name" value="HTH_Crp_2"/>
    <property type="match status" value="1"/>
</dbReference>
<dbReference type="InterPro" id="IPR012318">
    <property type="entry name" value="HTH_CRP"/>
</dbReference>
<dbReference type="SUPFAM" id="SSF51206">
    <property type="entry name" value="cAMP-binding domain-like"/>
    <property type="match status" value="1"/>
</dbReference>
<dbReference type="InterPro" id="IPR014710">
    <property type="entry name" value="RmlC-like_jellyroll"/>
</dbReference>
<dbReference type="GO" id="GO:0003700">
    <property type="term" value="F:DNA-binding transcription factor activity"/>
    <property type="evidence" value="ECO:0007669"/>
    <property type="project" value="TreeGrafter"/>
</dbReference>
<dbReference type="InterPro" id="IPR018490">
    <property type="entry name" value="cNMP-bd_dom_sf"/>
</dbReference>
<organism evidence="6 7">
    <name type="scientific">Flavobacterium gillisiae</name>
    <dbReference type="NCBI Taxonomy" id="150146"/>
    <lineage>
        <taxon>Bacteria</taxon>
        <taxon>Pseudomonadati</taxon>
        <taxon>Bacteroidota</taxon>
        <taxon>Flavobacteriia</taxon>
        <taxon>Flavobacteriales</taxon>
        <taxon>Flavobacteriaceae</taxon>
        <taxon>Flavobacterium</taxon>
    </lineage>
</organism>
<dbReference type="InterPro" id="IPR036390">
    <property type="entry name" value="WH_DNA-bd_sf"/>
</dbReference>
<feature type="domain" description="HTH crp-type" evidence="5">
    <location>
        <begin position="130"/>
        <end position="198"/>
    </location>
</feature>
<dbReference type="GO" id="GO:0003677">
    <property type="term" value="F:DNA binding"/>
    <property type="evidence" value="ECO:0007669"/>
    <property type="project" value="UniProtKB-KW"/>
</dbReference>
<dbReference type="OrthoDB" id="667966at2"/>
<dbReference type="PRINTS" id="PR00034">
    <property type="entry name" value="HTHCRP"/>
</dbReference>
<dbReference type="EMBL" id="FNRD01000001">
    <property type="protein sequence ID" value="SDZ86363.1"/>
    <property type="molecule type" value="Genomic_DNA"/>
</dbReference>
<reference evidence="7" key="1">
    <citation type="submission" date="2016-10" db="EMBL/GenBank/DDBJ databases">
        <authorList>
            <person name="Varghese N."/>
            <person name="Submissions S."/>
        </authorList>
    </citation>
    <scope>NUCLEOTIDE SEQUENCE [LARGE SCALE GENOMIC DNA]</scope>
    <source>
        <strain evidence="7">DSM 22376</strain>
    </source>
</reference>
<dbReference type="Pfam" id="PF00027">
    <property type="entry name" value="cNMP_binding"/>
    <property type="match status" value="1"/>
</dbReference>
<dbReference type="GO" id="GO:0005829">
    <property type="term" value="C:cytosol"/>
    <property type="evidence" value="ECO:0007669"/>
    <property type="project" value="TreeGrafter"/>
</dbReference>
<keyword evidence="1" id="KW-0805">Transcription regulation</keyword>
<keyword evidence="3" id="KW-0804">Transcription</keyword>
<dbReference type="Gene3D" id="2.60.120.10">
    <property type="entry name" value="Jelly Rolls"/>
    <property type="match status" value="1"/>
</dbReference>
<dbReference type="InterPro" id="IPR000595">
    <property type="entry name" value="cNMP-bd_dom"/>
</dbReference>
<dbReference type="STRING" id="150146.SAMN05443667_10166"/>
<evidence type="ECO:0000256" key="3">
    <source>
        <dbReference type="ARBA" id="ARBA00023163"/>
    </source>
</evidence>
<dbReference type="AlphaFoldDB" id="A0A1H3WGZ2"/>
<dbReference type="PROSITE" id="PS51063">
    <property type="entry name" value="HTH_CRP_2"/>
    <property type="match status" value="1"/>
</dbReference>